<proteinExistence type="predicted"/>
<sequence length="208" mass="24311">MVILYVETNFLMAIAKGQDLEAENLLCSLPPSIQIVIPDFCYVEALNRWETEKYYVQEFEKNIDKQINNSKRDLTSSNAQIFLAHLEQARIWNQLLLNDIQIRLFNAIDMLLQKAEVINLNNIIIRNISQAVITQPETLLIKQDIMDNLILQCILHHANLYHRENKVFLSDKSKDFGKPEIRNILHNSGIKYLNNTQKFLDWLNSQNT</sequence>
<protein>
    <recommendedName>
        <fullName evidence="1">DUF4935 domain-containing protein</fullName>
    </recommendedName>
</protein>
<reference evidence="2 3" key="1">
    <citation type="submission" date="2017-06" db="EMBL/GenBank/DDBJ databases">
        <title>Genome sequencing of cyanobaciteial culture collection at National Institute for Environmental Studies (NIES).</title>
        <authorList>
            <person name="Hirose Y."/>
            <person name="Shimura Y."/>
            <person name="Fujisawa T."/>
            <person name="Nakamura Y."/>
            <person name="Kawachi M."/>
        </authorList>
    </citation>
    <scope>NUCLEOTIDE SEQUENCE [LARGE SCALE GENOMIC DNA]</scope>
    <source>
        <strain evidence="2 3">NIES-37</strain>
    </source>
</reference>
<dbReference type="Pfam" id="PF16289">
    <property type="entry name" value="PIN_12"/>
    <property type="match status" value="1"/>
</dbReference>
<gene>
    <name evidence="2" type="ORF">NIES37_56800</name>
</gene>
<dbReference type="RefSeq" id="WP_096581401.1">
    <property type="nucleotide sequence ID" value="NZ_CAWNJS010000001.1"/>
</dbReference>
<accession>A0A1Z4N7I7</accession>
<organism evidence="2 3">
    <name type="scientific">Tolypothrix tenuis PCC 7101</name>
    <dbReference type="NCBI Taxonomy" id="231146"/>
    <lineage>
        <taxon>Bacteria</taxon>
        <taxon>Bacillati</taxon>
        <taxon>Cyanobacteriota</taxon>
        <taxon>Cyanophyceae</taxon>
        <taxon>Nostocales</taxon>
        <taxon>Tolypothrichaceae</taxon>
        <taxon>Tolypothrix</taxon>
    </lineage>
</organism>
<evidence type="ECO:0000313" key="2">
    <source>
        <dbReference type="EMBL" id="BAZ01676.1"/>
    </source>
</evidence>
<dbReference type="AlphaFoldDB" id="A0A1Z4N7I7"/>
<evidence type="ECO:0000259" key="1">
    <source>
        <dbReference type="Pfam" id="PF16289"/>
    </source>
</evidence>
<dbReference type="InterPro" id="IPR032557">
    <property type="entry name" value="DUF4935"/>
</dbReference>
<feature type="domain" description="DUF4935" evidence="1">
    <location>
        <begin position="4"/>
        <end position="176"/>
    </location>
</feature>
<keyword evidence="3" id="KW-1185">Reference proteome</keyword>
<dbReference type="Proteomes" id="UP000218785">
    <property type="component" value="Chromosome"/>
</dbReference>
<evidence type="ECO:0000313" key="3">
    <source>
        <dbReference type="Proteomes" id="UP000218785"/>
    </source>
</evidence>
<dbReference type="KEGG" id="ttq:NIES37_56800"/>
<dbReference type="EMBL" id="AP018248">
    <property type="protein sequence ID" value="BAZ01676.1"/>
    <property type="molecule type" value="Genomic_DNA"/>
</dbReference>
<name>A0A1Z4N7I7_9CYAN</name>